<comment type="subcellular location">
    <subcellularLocation>
        <location evidence="1">Cell membrane</location>
        <topology evidence="1">Peripheral membrane protein</topology>
    </subcellularLocation>
</comment>
<keyword evidence="9" id="KW-1185">Reference proteome</keyword>
<evidence type="ECO:0000256" key="2">
    <source>
        <dbReference type="ARBA" id="ARBA00005417"/>
    </source>
</evidence>
<dbReference type="InterPro" id="IPR003439">
    <property type="entry name" value="ABC_transporter-like_ATP-bd"/>
</dbReference>
<keyword evidence="6" id="KW-0046">Antibiotic resistance</keyword>
<protein>
    <submittedName>
        <fullName evidence="8">ABC transporter ATP-binding protein</fullName>
    </submittedName>
</protein>
<sequence length="306" mass="32157">MEQSQVGLALEGVTVDYGAAKPALDNVTVSLKGGRIVGLLGANGAGKTTFINACAGVRTATSGKVMLRGGQVGWCAQQLMIDWFVSIRTNVWMGACLAGLTGGAAWGRADAALKSVGLDGERVQETPEILSGGQQQRLMIARVLAMDPRIMLLDEPTVGLDLGHINRLAQAVRAARDEGALVVISSHDFTAIEPLIDDVLLLDRGTMRFLGPKADFVSRFAQREEISIELAEPLPGGLVQSFASEIDVVVGDGGRNLTITAPVGTALGELLRVIEADGGVVRDVVRRGVTLGEAFMAAIEQDNGSR</sequence>
<keyword evidence="5 8" id="KW-0067">ATP-binding</keyword>
<comment type="caution">
    <text evidence="8">The sequence shown here is derived from an EMBL/GenBank/DDBJ whole genome shotgun (WGS) entry which is preliminary data.</text>
</comment>
<dbReference type="PANTHER" id="PTHR42711">
    <property type="entry name" value="ABC TRANSPORTER ATP-BINDING PROTEIN"/>
    <property type="match status" value="1"/>
</dbReference>
<evidence type="ECO:0000256" key="4">
    <source>
        <dbReference type="ARBA" id="ARBA00022741"/>
    </source>
</evidence>
<evidence type="ECO:0000256" key="5">
    <source>
        <dbReference type="ARBA" id="ARBA00022840"/>
    </source>
</evidence>
<dbReference type="RefSeq" id="WP_268917234.1">
    <property type="nucleotide sequence ID" value="NZ_CP124548.1"/>
</dbReference>
<dbReference type="PROSITE" id="PS50893">
    <property type="entry name" value="ABC_TRANSPORTER_2"/>
    <property type="match status" value="1"/>
</dbReference>
<gene>
    <name evidence="8" type="ORF">OHJ16_06525</name>
</gene>
<evidence type="ECO:0000313" key="9">
    <source>
        <dbReference type="Proteomes" id="UP001072034"/>
    </source>
</evidence>
<organism evidence="8 9">
    <name type="scientific">Actinomyces israelii</name>
    <dbReference type="NCBI Taxonomy" id="1659"/>
    <lineage>
        <taxon>Bacteria</taxon>
        <taxon>Bacillati</taxon>
        <taxon>Actinomycetota</taxon>
        <taxon>Actinomycetes</taxon>
        <taxon>Actinomycetales</taxon>
        <taxon>Actinomycetaceae</taxon>
        <taxon>Actinomyces</taxon>
    </lineage>
</organism>
<dbReference type="GO" id="GO:0005524">
    <property type="term" value="F:ATP binding"/>
    <property type="evidence" value="ECO:0007669"/>
    <property type="project" value="UniProtKB-KW"/>
</dbReference>
<proteinExistence type="inferred from homology"/>
<dbReference type="SMART" id="SM00382">
    <property type="entry name" value="AAA"/>
    <property type="match status" value="1"/>
</dbReference>
<dbReference type="Proteomes" id="UP001072034">
    <property type="component" value="Unassembled WGS sequence"/>
</dbReference>
<dbReference type="Pfam" id="PF00005">
    <property type="entry name" value="ABC_tran"/>
    <property type="match status" value="1"/>
</dbReference>
<name>A0ABT4I7I7_9ACTO</name>
<dbReference type="InterPro" id="IPR050763">
    <property type="entry name" value="ABC_transporter_ATP-binding"/>
</dbReference>
<dbReference type="PANTHER" id="PTHR42711:SF5">
    <property type="entry name" value="ABC TRANSPORTER ATP-BINDING PROTEIN NATA"/>
    <property type="match status" value="1"/>
</dbReference>
<dbReference type="InterPro" id="IPR017871">
    <property type="entry name" value="ABC_transporter-like_CS"/>
</dbReference>
<dbReference type="InterPro" id="IPR027417">
    <property type="entry name" value="P-loop_NTPase"/>
</dbReference>
<keyword evidence="3" id="KW-0813">Transport</keyword>
<evidence type="ECO:0000256" key="3">
    <source>
        <dbReference type="ARBA" id="ARBA00022448"/>
    </source>
</evidence>
<feature type="domain" description="ABC transporter" evidence="7">
    <location>
        <begin position="8"/>
        <end position="229"/>
    </location>
</feature>
<dbReference type="SUPFAM" id="SSF52540">
    <property type="entry name" value="P-loop containing nucleoside triphosphate hydrolases"/>
    <property type="match status" value="1"/>
</dbReference>
<reference evidence="8" key="1">
    <citation type="submission" date="2022-10" db="EMBL/GenBank/DDBJ databases">
        <title>Genome sequence of Actinomyces israelii ATCC 10048.</title>
        <authorList>
            <person name="Watt R.M."/>
            <person name="Tong W.M."/>
        </authorList>
    </citation>
    <scope>NUCLEOTIDE SEQUENCE</scope>
    <source>
        <strain evidence="8">ATCC 10048</strain>
    </source>
</reference>
<dbReference type="InterPro" id="IPR003593">
    <property type="entry name" value="AAA+_ATPase"/>
</dbReference>
<dbReference type="EMBL" id="JAPTMY010000011">
    <property type="protein sequence ID" value="MCZ0857696.1"/>
    <property type="molecule type" value="Genomic_DNA"/>
</dbReference>
<evidence type="ECO:0000256" key="1">
    <source>
        <dbReference type="ARBA" id="ARBA00004202"/>
    </source>
</evidence>
<dbReference type="PROSITE" id="PS00211">
    <property type="entry name" value="ABC_TRANSPORTER_1"/>
    <property type="match status" value="1"/>
</dbReference>
<evidence type="ECO:0000259" key="7">
    <source>
        <dbReference type="PROSITE" id="PS50893"/>
    </source>
</evidence>
<comment type="similarity">
    <text evidence="2">Belongs to the ABC transporter superfamily.</text>
</comment>
<keyword evidence="4" id="KW-0547">Nucleotide-binding</keyword>
<evidence type="ECO:0000256" key="6">
    <source>
        <dbReference type="ARBA" id="ARBA00023251"/>
    </source>
</evidence>
<evidence type="ECO:0000313" key="8">
    <source>
        <dbReference type="EMBL" id="MCZ0857696.1"/>
    </source>
</evidence>
<accession>A0ABT4I7I7</accession>
<dbReference type="Gene3D" id="3.40.50.300">
    <property type="entry name" value="P-loop containing nucleotide triphosphate hydrolases"/>
    <property type="match status" value="1"/>
</dbReference>